<organism evidence="2 3">
    <name type="scientific">Emericellopsis cladophorae</name>
    <dbReference type="NCBI Taxonomy" id="2686198"/>
    <lineage>
        <taxon>Eukaryota</taxon>
        <taxon>Fungi</taxon>
        <taxon>Dikarya</taxon>
        <taxon>Ascomycota</taxon>
        <taxon>Pezizomycotina</taxon>
        <taxon>Sordariomycetes</taxon>
        <taxon>Hypocreomycetidae</taxon>
        <taxon>Hypocreales</taxon>
        <taxon>Bionectriaceae</taxon>
        <taxon>Emericellopsis</taxon>
    </lineage>
</organism>
<dbReference type="OrthoDB" id="529273at2759"/>
<accession>A0A9P9XZX3</accession>
<name>A0A9P9XZX3_9HYPO</name>
<keyword evidence="1" id="KW-0472">Membrane</keyword>
<keyword evidence="3" id="KW-1185">Reference proteome</keyword>
<gene>
    <name evidence="2" type="ORF">J7T54_000180</name>
</gene>
<dbReference type="Proteomes" id="UP001055219">
    <property type="component" value="Unassembled WGS sequence"/>
</dbReference>
<evidence type="ECO:0000313" key="3">
    <source>
        <dbReference type="Proteomes" id="UP001055219"/>
    </source>
</evidence>
<reference evidence="2" key="1">
    <citation type="journal article" date="2021" name="J Fungi (Basel)">
        <title>Genomic and Metabolomic Analyses of the Marine Fungus Emericellopsis cladophorae: Insights into Saltwater Adaptability Mechanisms and Its Biosynthetic Potential.</title>
        <authorList>
            <person name="Goncalves M.F.M."/>
            <person name="Hilario S."/>
            <person name="Van de Peer Y."/>
            <person name="Esteves A.C."/>
            <person name="Alves A."/>
        </authorList>
    </citation>
    <scope>NUCLEOTIDE SEQUENCE</scope>
    <source>
        <strain evidence="2">MUM 19.33</strain>
    </source>
</reference>
<proteinExistence type="predicted"/>
<dbReference type="GeneID" id="75826701"/>
<keyword evidence="1" id="KW-0812">Transmembrane</keyword>
<sequence length="608" mass="67127">MTRPRASEGYAAAFTADHSQFLCLLPTTAASVFVFYCSVATVRFSGDFYQLIVDNRPSVQFAVQILANALSFLQALVLCRVINFTVRRYFAHEAMSLDSLRLWIDLIALRMNWGLPCKFWLPLGLFMLATMALKGIWAAALTPVEVWKATHGEVFVPSWENVTHVKEYPSEVGREGPTIQTSQGRFSYSVGTQIRGHLLMSATSATTTDGGSREHRKIDNSRYTYIGRSYGLGTSAGLLDRNLEEDRLAISYKYQEDGYTTDVKCIHNETSNFWIGSTAFDWLWAAQGELPDSDDGREYSDYIGHRGTNIVALGVAHFADVDAEKLPLRKYLAFSTGESYKMLDKLQCEVDFTPARFNVTVNKLGRNITVVPTEGKDVEDIEPSRRLKGTVLRQFALISNDETNLYVSVVGQALNASITDLYTYYASRGNDKKTPSDEEMVRKGVENSIKAVCDDMLGAYGSAQLVLSDLKSTTPAEVRKAAIAIGEIRFAAATFAINTAIILAFIIEAVRTSWWKGLPSFDIGDIRQLIVASSNGGPGLGRAASQRKGNKMGQLRVRLARSDEGLLGLLGDEQGECDESSPIMEKKSSSTTIDVVHYGRSGWGPGWI</sequence>
<dbReference type="RefSeq" id="XP_051361396.1">
    <property type="nucleotide sequence ID" value="XM_051507438.1"/>
</dbReference>
<reference evidence="2" key="2">
    <citation type="submission" date="2022-07" db="EMBL/GenBank/DDBJ databases">
        <authorList>
            <person name="Goncalves M.F.M."/>
            <person name="Hilario S."/>
            <person name="Van De Peer Y."/>
            <person name="Esteves A.C."/>
            <person name="Alves A."/>
        </authorList>
    </citation>
    <scope>NUCLEOTIDE SEQUENCE</scope>
    <source>
        <strain evidence="2">MUM 19.33</strain>
    </source>
</reference>
<feature type="transmembrane region" description="Helical" evidence="1">
    <location>
        <begin position="21"/>
        <end position="41"/>
    </location>
</feature>
<dbReference type="AlphaFoldDB" id="A0A9P9XZX3"/>
<feature type="transmembrane region" description="Helical" evidence="1">
    <location>
        <begin position="119"/>
        <end position="140"/>
    </location>
</feature>
<comment type="caution">
    <text evidence="2">The sequence shown here is derived from an EMBL/GenBank/DDBJ whole genome shotgun (WGS) entry which is preliminary data.</text>
</comment>
<evidence type="ECO:0000313" key="2">
    <source>
        <dbReference type="EMBL" id="KAI6780540.1"/>
    </source>
</evidence>
<evidence type="ECO:0000256" key="1">
    <source>
        <dbReference type="SAM" id="Phobius"/>
    </source>
</evidence>
<dbReference type="EMBL" id="JAGIXG020000031">
    <property type="protein sequence ID" value="KAI6780540.1"/>
    <property type="molecule type" value="Genomic_DNA"/>
</dbReference>
<keyword evidence="1" id="KW-1133">Transmembrane helix</keyword>
<protein>
    <submittedName>
        <fullName evidence="2">Uncharacterized protein</fullName>
    </submittedName>
</protein>
<feature type="transmembrane region" description="Helical" evidence="1">
    <location>
        <begin position="61"/>
        <end position="82"/>
    </location>
</feature>